<protein>
    <submittedName>
        <fullName evidence="2">Uncharacterized protein</fullName>
    </submittedName>
</protein>
<accession>A0A9W8TVX2</accession>
<proteinExistence type="predicted"/>
<dbReference type="Proteomes" id="UP001142393">
    <property type="component" value="Unassembled WGS sequence"/>
</dbReference>
<keyword evidence="3" id="KW-1185">Reference proteome</keyword>
<feature type="region of interest" description="Disordered" evidence="1">
    <location>
        <begin position="15"/>
        <end position="35"/>
    </location>
</feature>
<dbReference type="InterPro" id="IPR041078">
    <property type="entry name" value="Plavaka"/>
</dbReference>
<name>A0A9W8TVX2_9AGAR</name>
<evidence type="ECO:0000313" key="3">
    <source>
        <dbReference type="Proteomes" id="UP001142393"/>
    </source>
</evidence>
<gene>
    <name evidence="2" type="ORF">DFH05DRAFT_1536467</name>
</gene>
<dbReference type="AlphaFoldDB" id="A0A9W8TVX2"/>
<comment type="caution">
    <text evidence="2">The sequence shown here is derived from an EMBL/GenBank/DDBJ whole genome shotgun (WGS) entry which is preliminary data.</text>
</comment>
<dbReference type="EMBL" id="JANVFU010000010">
    <property type="protein sequence ID" value="KAJ3742712.1"/>
    <property type="molecule type" value="Genomic_DNA"/>
</dbReference>
<organism evidence="2 3">
    <name type="scientific">Lentinula detonsa</name>
    <dbReference type="NCBI Taxonomy" id="2804962"/>
    <lineage>
        <taxon>Eukaryota</taxon>
        <taxon>Fungi</taxon>
        <taxon>Dikarya</taxon>
        <taxon>Basidiomycota</taxon>
        <taxon>Agaricomycotina</taxon>
        <taxon>Agaricomycetes</taxon>
        <taxon>Agaricomycetidae</taxon>
        <taxon>Agaricales</taxon>
        <taxon>Marasmiineae</taxon>
        <taxon>Omphalotaceae</taxon>
        <taxon>Lentinula</taxon>
    </lineage>
</organism>
<feature type="compositionally biased region" description="Pro residues" evidence="1">
    <location>
        <begin position="18"/>
        <end position="31"/>
    </location>
</feature>
<evidence type="ECO:0000313" key="2">
    <source>
        <dbReference type="EMBL" id="KAJ3742712.1"/>
    </source>
</evidence>
<evidence type="ECO:0000256" key="1">
    <source>
        <dbReference type="SAM" id="MobiDB-lite"/>
    </source>
</evidence>
<dbReference type="Pfam" id="PF18759">
    <property type="entry name" value="Plavaka"/>
    <property type="match status" value="1"/>
</dbReference>
<sequence length="498" mass="56411">MENLALPVDSHSHILPLSAPPAQPPSPPPLPHTKEAWSPFGNRVEFDFAYLHFVRLQSSEAEINLALDMWKAQVLAAGGDPNSIPWQRTRHVYDAIDAIGDINDIHQLFHRQMAMKDWDKIFNKVPYRQFNSQWKRVRSNLMSADWAWAQAISEDANTHGSMFVPFVCGSDKTTVSITTGHQEYHPVYASPGNLTNIARRTNPLGLAPVAFLAIPKTSKSQAKKPAYQTFVRQLYHASLSAVFDPLCLFMTTPDLAHCPDSHLCRVIYGLGPYITDYPEQVWLSCIVSGWCAKCMNQPDCLDSDKNRPRTKLKTNLVINAFDPRIVWDDFGSRSDVPSTSGFPRADIHELLSCDLLHQVIKGTFKDHLVEWISDYIMASNAPNEALEILKDIDRRFIHYHSALMKVYVAAIAGYVPEDMLRAVATFMDFCYLARRNSHTPDDLHNMELTLDRFHCAQQSFIIIGVYVAKHYTPRQTQNDALKAQNLSYDGRLNIFLPG</sequence>
<reference evidence="2 3" key="1">
    <citation type="journal article" date="2023" name="Proc. Natl. Acad. Sci. U.S.A.">
        <title>A global phylogenomic analysis of the shiitake genus Lentinula.</title>
        <authorList>
            <person name="Sierra-Patev S."/>
            <person name="Min B."/>
            <person name="Naranjo-Ortiz M."/>
            <person name="Looney B."/>
            <person name="Konkel Z."/>
            <person name="Slot J.C."/>
            <person name="Sakamoto Y."/>
            <person name="Steenwyk J.L."/>
            <person name="Rokas A."/>
            <person name="Carro J."/>
            <person name="Camarero S."/>
            <person name="Ferreira P."/>
            <person name="Molpeceres G."/>
            <person name="Ruiz-Duenas F.J."/>
            <person name="Serrano A."/>
            <person name="Henrissat B."/>
            <person name="Drula E."/>
            <person name="Hughes K.W."/>
            <person name="Mata J.L."/>
            <person name="Ishikawa N.K."/>
            <person name="Vargas-Isla R."/>
            <person name="Ushijima S."/>
            <person name="Smith C.A."/>
            <person name="Donoghue J."/>
            <person name="Ahrendt S."/>
            <person name="Andreopoulos W."/>
            <person name="He G."/>
            <person name="LaButti K."/>
            <person name="Lipzen A."/>
            <person name="Ng V."/>
            <person name="Riley R."/>
            <person name="Sandor L."/>
            <person name="Barry K."/>
            <person name="Martinez A.T."/>
            <person name="Xiao Y."/>
            <person name="Gibbons J.G."/>
            <person name="Terashima K."/>
            <person name="Grigoriev I.V."/>
            <person name="Hibbett D."/>
        </authorList>
    </citation>
    <scope>NUCLEOTIDE SEQUENCE [LARGE SCALE GENOMIC DNA]</scope>
    <source>
        <strain evidence="2 3">TFB7810</strain>
    </source>
</reference>